<sequence>MSGLFNRLLSRAAWLFGYALVTGALGGPLKFDVTLREADATPEQDRVPVSFPYHNPHDIAVEIVEFRSTCGACLTAGPKQKVDPGGKSAVDALFLVGAVGGKLEKKLTVVMRDANGAFHEQDLTVRVTVPEVVQVRPKKLEWALGGEGGEQVFDVKIPGDDPIHVTAARCTRPAFAVIVDEVEKGRHYRVRVTPSKLDVPQLGLLKIETDCPIEKYKNHIVFVAVRE</sequence>
<dbReference type="KEGG" id="soa:G3M56_006475"/>
<dbReference type="EMBL" id="CP066776">
    <property type="protein sequence ID" value="QQL46223.1"/>
    <property type="molecule type" value="Genomic_DNA"/>
</dbReference>
<dbReference type="RefSeq" id="WP_164363003.1">
    <property type="nucleotide sequence ID" value="NZ_CP066776.1"/>
</dbReference>
<gene>
    <name evidence="1" type="ORF">G3M56_006475</name>
</gene>
<protein>
    <submittedName>
        <fullName evidence="1">DUF1573 domain-containing protein</fullName>
    </submittedName>
</protein>
<evidence type="ECO:0000313" key="1">
    <source>
        <dbReference type="EMBL" id="QQL46223.1"/>
    </source>
</evidence>
<evidence type="ECO:0000313" key="2">
    <source>
        <dbReference type="Proteomes" id="UP000475117"/>
    </source>
</evidence>
<dbReference type="AlphaFoldDB" id="A0A6B3L414"/>
<proteinExistence type="predicted"/>
<accession>A0A6B3L414</accession>
<organism evidence="1 2">
    <name type="scientific">Sulfuriroseicoccus oceanibius</name>
    <dbReference type="NCBI Taxonomy" id="2707525"/>
    <lineage>
        <taxon>Bacteria</taxon>
        <taxon>Pseudomonadati</taxon>
        <taxon>Verrucomicrobiota</taxon>
        <taxon>Verrucomicrobiia</taxon>
        <taxon>Verrucomicrobiales</taxon>
        <taxon>Verrucomicrobiaceae</taxon>
        <taxon>Sulfuriroseicoccus</taxon>
    </lineage>
</organism>
<reference evidence="1 2" key="1">
    <citation type="submission" date="2020-12" db="EMBL/GenBank/DDBJ databases">
        <title>Sulforoseuscoccus oceanibium gen. nov., sp. nov., a representative of the phylum Verrucomicrobia with special cytoplasmic membrane, and proposal of Sulforoseuscoccusaceae fam. nov.</title>
        <authorList>
            <person name="Xi F."/>
        </authorList>
    </citation>
    <scope>NUCLEOTIDE SEQUENCE [LARGE SCALE GENOMIC DNA]</scope>
    <source>
        <strain evidence="1 2">T37</strain>
    </source>
</reference>
<name>A0A6B3L414_9BACT</name>
<keyword evidence="2" id="KW-1185">Reference proteome</keyword>
<dbReference type="Proteomes" id="UP000475117">
    <property type="component" value="Chromosome"/>
</dbReference>